<dbReference type="SUPFAM" id="SSF51905">
    <property type="entry name" value="FAD/NAD(P)-binding domain"/>
    <property type="match status" value="1"/>
</dbReference>
<dbReference type="GO" id="GO:0016491">
    <property type="term" value="F:oxidoreductase activity"/>
    <property type="evidence" value="ECO:0007669"/>
    <property type="project" value="UniProtKB-KW"/>
</dbReference>
<dbReference type="PANTHER" id="PTHR13847">
    <property type="entry name" value="SARCOSINE DEHYDROGENASE-RELATED"/>
    <property type="match status" value="1"/>
</dbReference>
<organism evidence="3 4">
    <name type="scientific">Tepidimonas fonticaldi</name>
    <dbReference type="NCBI Taxonomy" id="1101373"/>
    <lineage>
        <taxon>Bacteria</taxon>
        <taxon>Pseudomonadati</taxon>
        <taxon>Pseudomonadota</taxon>
        <taxon>Betaproteobacteria</taxon>
        <taxon>Burkholderiales</taxon>
        <taxon>Tepidimonas</taxon>
    </lineage>
</organism>
<dbReference type="InterPro" id="IPR006076">
    <property type="entry name" value="FAD-dep_OxRdtase"/>
</dbReference>
<evidence type="ECO:0000313" key="3">
    <source>
        <dbReference type="EMBL" id="OBS31162.1"/>
    </source>
</evidence>
<feature type="domain" description="FAD dependent oxidoreductase" evidence="2">
    <location>
        <begin position="39"/>
        <end position="394"/>
    </location>
</feature>
<dbReference type="Gene3D" id="3.30.9.10">
    <property type="entry name" value="D-Amino Acid Oxidase, subunit A, domain 2"/>
    <property type="match status" value="1"/>
</dbReference>
<sequence length="440" mass="47555">MLRPSLLRSDTQLNTDSYYEASVVRPPAQPALAGRQRADVVVVGGGFAGLSAALELAERGRRVVLLEADRIGAGASGRNGGQAIVGYACGMGVFESQLGRAAARAAWEGSLEAVRLIDERIARHGIDCDREHGYLYVADRPRKARALRAEMEALARDYGLATTWVEGAEVRRHIDSPRYVAAAYETVSGHLHPLKYALGLARAAQSAGAVLHEHSPVRRLQRHADGVAAHTDAGVVEAEFAVVAGNCTLAEHGPGVLADIHPRIMPVGTYILATEPLPRALAASLIPGRAAVCDNNVVLDYFRLSADDRLLFGGRVSYTTMTPLRLRETMHQRLLAVFPQLAGTPTAHLWGGFVDITMNRAPDFGRVGQRLYYLQGFSGHGVALTGLAGRLVAEAITEQSERFDLFARLRHHAFPGGPWLRTPVLALGMAWHRWRDALGG</sequence>
<dbReference type="RefSeq" id="WP_068608009.1">
    <property type="nucleotide sequence ID" value="NZ_LZDH01000045.1"/>
</dbReference>
<dbReference type="OrthoDB" id="9342835at2"/>
<dbReference type="Proteomes" id="UP000091969">
    <property type="component" value="Unassembled WGS sequence"/>
</dbReference>
<dbReference type="PANTHER" id="PTHR13847:SF281">
    <property type="entry name" value="FAD DEPENDENT OXIDOREDUCTASE DOMAIN-CONTAINING PROTEIN"/>
    <property type="match status" value="1"/>
</dbReference>
<comment type="caution">
    <text evidence="3">The sequence shown here is derived from an EMBL/GenBank/DDBJ whole genome shotgun (WGS) entry which is preliminary data.</text>
</comment>
<dbReference type="InterPro" id="IPR036188">
    <property type="entry name" value="FAD/NAD-bd_sf"/>
</dbReference>
<dbReference type="Gene3D" id="3.50.50.60">
    <property type="entry name" value="FAD/NAD(P)-binding domain"/>
    <property type="match status" value="1"/>
</dbReference>
<proteinExistence type="predicted"/>
<dbReference type="GO" id="GO:0005737">
    <property type="term" value="C:cytoplasm"/>
    <property type="evidence" value="ECO:0007669"/>
    <property type="project" value="TreeGrafter"/>
</dbReference>
<dbReference type="AlphaFoldDB" id="A0A1A6DW52"/>
<accession>A0A1A6DW52</accession>
<evidence type="ECO:0000313" key="4">
    <source>
        <dbReference type="Proteomes" id="UP000091969"/>
    </source>
</evidence>
<evidence type="ECO:0000259" key="2">
    <source>
        <dbReference type="Pfam" id="PF01266"/>
    </source>
</evidence>
<dbReference type="Pfam" id="PF01266">
    <property type="entry name" value="DAO"/>
    <property type="match status" value="1"/>
</dbReference>
<dbReference type="STRING" id="1101373.A9O67_02980"/>
<evidence type="ECO:0000256" key="1">
    <source>
        <dbReference type="ARBA" id="ARBA00023002"/>
    </source>
</evidence>
<reference evidence="3 4" key="1">
    <citation type="submission" date="2016-06" db="EMBL/GenBank/DDBJ databases">
        <title>Genome sequence of Tepidimonas fonticaldi PL17.</title>
        <authorList>
            <person name="Pinnaka A.K."/>
        </authorList>
    </citation>
    <scope>NUCLEOTIDE SEQUENCE [LARGE SCALE GENOMIC DNA]</scope>
    <source>
        <strain evidence="3 4">PL17</strain>
    </source>
</reference>
<protein>
    <submittedName>
        <fullName evidence="3">FAD-dependent oxidoreductase</fullName>
    </submittedName>
</protein>
<name>A0A1A6DW52_9BURK</name>
<dbReference type="EMBL" id="LZDH01000045">
    <property type="protein sequence ID" value="OBS31162.1"/>
    <property type="molecule type" value="Genomic_DNA"/>
</dbReference>
<gene>
    <name evidence="3" type="ORF">A9O67_02980</name>
</gene>
<keyword evidence="4" id="KW-1185">Reference proteome</keyword>
<keyword evidence="1" id="KW-0560">Oxidoreductase</keyword>